<feature type="transmembrane region" description="Helical" evidence="8">
    <location>
        <begin position="332"/>
        <end position="353"/>
    </location>
</feature>
<evidence type="ECO:0000256" key="1">
    <source>
        <dbReference type="ARBA" id="ARBA00004141"/>
    </source>
</evidence>
<feature type="transmembrane region" description="Helical" evidence="8">
    <location>
        <begin position="7"/>
        <end position="28"/>
    </location>
</feature>
<dbReference type="OrthoDB" id="2381188at2"/>
<keyword evidence="7 8" id="KW-0472">Membrane</keyword>
<evidence type="ECO:0000256" key="8">
    <source>
        <dbReference type="SAM" id="Phobius"/>
    </source>
</evidence>
<dbReference type="EMBL" id="QCZG01000010">
    <property type="protein sequence ID" value="PWA12315.1"/>
    <property type="molecule type" value="Genomic_DNA"/>
</dbReference>
<proteinExistence type="inferred from homology"/>
<feature type="transmembrane region" description="Helical" evidence="8">
    <location>
        <begin position="81"/>
        <end position="101"/>
    </location>
</feature>
<feature type="transmembrane region" description="Helical" evidence="8">
    <location>
        <begin position="186"/>
        <end position="203"/>
    </location>
</feature>
<evidence type="ECO:0000256" key="3">
    <source>
        <dbReference type="ARBA" id="ARBA00022448"/>
    </source>
</evidence>
<dbReference type="Proteomes" id="UP000245998">
    <property type="component" value="Unassembled WGS sequence"/>
</dbReference>
<organism evidence="9 10">
    <name type="scientific">Pueribacillus theae</name>
    <dbReference type="NCBI Taxonomy" id="2171751"/>
    <lineage>
        <taxon>Bacteria</taxon>
        <taxon>Bacillati</taxon>
        <taxon>Bacillota</taxon>
        <taxon>Bacilli</taxon>
        <taxon>Bacillales</taxon>
        <taxon>Bacillaceae</taxon>
        <taxon>Pueribacillus</taxon>
    </lineage>
</organism>
<evidence type="ECO:0000313" key="9">
    <source>
        <dbReference type="EMBL" id="PWA12315.1"/>
    </source>
</evidence>
<feature type="transmembrane region" description="Helical" evidence="8">
    <location>
        <begin position="271"/>
        <end position="293"/>
    </location>
</feature>
<sequence>MKSKDTISIFQMILLFMTGIGLKNHVIAVPHLIKTAGRDAWISVVAMSILSLIWGLLILYIYKTMKGQHIRKWLEKNIGKLFTNILIVISGFYLLVMAAVTLKETIMWTNVSYLLSTPPLILTILFILPCMLAALTRLQTITITNFFFLLFVVIFGFFVSFTNMQFKDYSLLLPILENGPLPVVKAMIYQGTGMAELVFLLVLQHKFRSEFRYRHFLISVFILTGLTLGPLIGAIAEFGPTEAAMQRYPAYEEWGLARLGKYVEHVDFFSIYQWLAGAFIRITLILYTLRVLINKKSKKINLWIILSASVIVGTLVAFPIDERVFFNMLMHVLLPLTFWFFLGLSIFFGIIAFMNRRKKRGDNDVQET</sequence>
<keyword evidence="3" id="KW-0813">Transport</keyword>
<dbReference type="GO" id="GO:0009847">
    <property type="term" value="P:spore germination"/>
    <property type="evidence" value="ECO:0007669"/>
    <property type="project" value="InterPro"/>
</dbReference>
<reference evidence="9 10" key="1">
    <citation type="submission" date="2018-04" db="EMBL/GenBank/DDBJ databases">
        <title>Camelliibacillus theae gen. nov., sp. nov., isolated from Pu'er tea.</title>
        <authorList>
            <person name="Niu L."/>
        </authorList>
    </citation>
    <scope>NUCLEOTIDE SEQUENCE [LARGE SCALE GENOMIC DNA]</scope>
    <source>
        <strain evidence="9 10">T8</strain>
    </source>
</reference>
<dbReference type="GO" id="GO:0016020">
    <property type="term" value="C:membrane"/>
    <property type="evidence" value="ECO:0007669"/>
    <property type="project" value="UniProtKB-SubCell"/>
</dbReference>
<evidence type="ECO:0000256" key="6">
    <source>
        <dbReference type="ARBA" id="ARBA00022989"/>
    </source>
</evidence>
<evidence type="ECO:0000256" key="2">
    <source>
        <dbReference type="ARBA" id="ARBA00007998"/>
    </source>
</evidence>
<name>A0A2U1K4W9_9BACI</name>
<keyword evidence="5 8" id="KW-0812">Transmembrane</keyword>
<evidence type="ECO:0000313" key="10">
    <source>
        <dbReference type="Proteomes" id="UP000245998"/>
    </source>
</evidence>
<feature type="transmembrane region" description="Helical" evidence="8">
    <location>
        <begin position="113"/>
        <end position="134"/>
    </location>
</feature>
<accession>A0A2U1K4W9</accession>
<dbReference type="RefSeq" id="WP_116554138.1">
    <property type="nucleotide sequence ID" value="NZ_QCZG01000010.1"/>
</dbReference>
<dbReference type="NCBIfam" id="TIGR00912">
    <property type="entry name" value="2A0309"/>
    <property type="match status" value="1"/>
</dbReference>
<dbReference type="InterPro" id="IPR004761">
    <property type="entry name" value="Spore_GerAB"/>
</dbReference>
<protein>
    <submittedName>
        <fullName evidence="9">Spore gernimation protein XB</fullName>
    </submittedName>
</protein>
<feature type="transmembrane region" description="Helical" evidence="8">
    <location>
        <begin position="215"/>
        <end position="236"/>
    </location>
</feature>
<feature type="transmembrane region" description="Helical" evidence="8">
    <location>
        <begin position="40"/>
        <end position="61"/>
    </location>
</feature>
<evidence type="ECO:0000256" key="7">
    <source>
        <dbReference type="ARBA" id="ARBA00023136"/>
    </source>
</evidence>
<dbReference type="PANTHER" id="PTHR34975">
    <property type="entry name" value="SPORE GERMINATION PROTEIN A2"/>
    <property type="match status" value="1"/>
</dbReference>
<evidence type="ECO:0000256" key="4">
    <source>
        <dbReference type="ARBA" id="ARBA00022544"/>
    </source>
</evidence>
<comment type="similarity">
    <text evidence="2">Belongs to the amino acid-polyamine-organocation (APC) superfamily. Spore germination protein (SGP) (TC 2.A.3.9) family.</text>
</comment>
<feature type="transmembrane region" description="Helical" evidence="8">
    <location>
        <begin position="146"/>
        <end position="166"/>
    </location>
</feature>
<keyword evidence="6 8" id="KW-1133">Transmembrane helix</keyword>
<comment type="subcellular location">
    <subcellularLocation>
        <location evidence="1">Membrane</location>
        <topology evidence="1">Multi-pass membrane protein</topology>
    </subcellularLocation>
</comment>
<dbReference type="Pfam" id="PF03845">
    <property type="entry name" value="Spore_permease"/>
    <property type="match status" value="1"/>
</dbReference>
<dbReference type="AlphaFoldDB" id="A0A2U1K4W9"/>
<dbReference type="PANTHER" id="PTHR34975:SF2">
    <property type="entry name" value="SPORE GERMINATION PROTEIN A2"/>
    <property type="match status" value="1"/>
</dbReference>
<gene>
    <name evidence="9" type="ORF">DCC39_06775</name>
</gene>
<evidence type="ECO:0000256" key="5">
    <source>
        <dbReference type="ARBA" id="ARBA00022692"/>
    </source>
</evidence>
<keyword evidence="4" id="KW-0309">Germination</keyword>
<feature type="transmembrane region" description="Helical" evidence="8">
    <location>
        <begin position="300"/>
        <end position="320"/>
    </location>
</feature>
<keyword evidence="10" id="KW-1185">Reference proteome</keyword>
<comment type="caution">
    <text evidence="9">The sequence shown here is derived from an EMBL/GenBank/DDBJ whole genome shotgun (WGS) entry which is preliminary data.</text>
</comment>